<dbReference type="Pfam" id="PF00291">
    <property type="entry name" value="PALP"/>
    <property type="match status" value="1"/>
</dbReference>
<evidence type="ECO:0000313" key="5">
    <source>
        <dbReference type="EMBL" id="XBV89623.1"/>
    </source>
</evidence>
<name>A0AAU7UME4_9MICO</name>
<comment type="cofactor">
    <cofactor evidence="1">
        <name>pyridoxal 5'-phosphate</name>
        <dbReference type="ChEBI" id="CHEBI:597326"/>
    </cofactor>
</comment>
<evidence type="ECO:0000256" key="3">
    <source>
        <dbReference type="SAM" id="MobiDB-lite"/>
    </source>
</evidence>
<reference evidence="5" key="1">
    <citation type="submission" date="2024-06" db="EMBL/GenBank/DDBJ databases">
        <title>Brevibacterium koreense sp. nov., isolated from jogae-jeotgal, a Korean fermented seafood.</title>
        <authorList>
            <person name="Whon T.W."/>
            <person name="Nam S."/>
            <person name="Kim Y."/>
        </authorList>
    </citation>
    <scope>NUCLEOTIDE SEQUENCE</scope>
    <source>
        <strain evidence="5">CBA3109</strain>
    </source>
</reference>
<dbReference type="PANTHER" id="PTHR42937">
    <property type="match status" value="1"/>
</dbReference>
<dbReference type="InterPro" id="IPR001926">
    <property type="entry name" value="TrpB-like_PALP"/>
</dbReference>
<dbReference type="RefSeq" id="WP_350270505.1">
    <property type="nucleotide sequence ID" value="NZ_CP158281.1"/>
</dbReference>
<dbReference type="KEGG" id="bkr:AAFP32_02505"/>
<sequence>MTREEHSLMTPDWFANARDSTWTVAETADDAYDFHRSLDAYAPTALVELPDLADELGVGHVFVKDESTRLGLPAFKALGASWAVHRALRAHTSRQVLPPTVGSPAPAKAAVVTATDGNHGRAVARFARLAGRAATIYIPVGGIHPSAVVAIKEEGARIVEVAGDYDEAVAESARATEQSGDVLVQDTAWDGYEEVPQWIVDGYLTLFKEIDAQLRERDHSQPDLVFVPTGVGSLLQGALAHYRSETTCPGTAVVSVEPETASCMIPSLTAGRAVTVEASTTIMSGLNCPTPSSLAWPLVKNGLDAGVAVSDRDAIDAARRLLVLGIAAGPCGAAALAGARRALTGADADERRAHLGINTGSTVVLTITEGAGANPLPPEADHTTPVRPADRYS</sequence>
<organism evidence="5">
    <name type="scientific">Brevibacterium koreense</name>
    <dbReference type="NCBI Taxonomy" id="3140787"/>
    <lineage>
        <taxon>Bacteria</taxon>
        <taxon>Bacillati</taxon>
        <taxon>Actinomycetota</taxon>
        <taxon>Actinomycetes</taxon>
        <taxon>Micrococcales</taxon>
        <taxon>Brevibacteriaceae</taxon>
        <taxon>Brevibacterium</taxon>
    </lineage>
</organism>
<dbReference type="EMBL" id="CP158281">
    <property type="protein sequence ID" value="XBV89623.1"/>
    <property type="molecule type" value="Genomic_DNA"/>
</dbReference>
<dbReference type="GO" id="GO:1901605">
    <property type="term" value="P:alpha-amino acid metabolic process"/>
    <property type="evidence" value="ECO:0007669"/>
    <property type="project" value="UniProtKB-ARBA"/>
</dbReference>
<proteinExistence type="predicted"/>
<keyword evidence="5" id="KW-0456">Lyase</keyword>
<dbReference type="AlphaFoldDB" id="A0AAU7UME4"/>
<dbReference type="Gene3D" id="3.40.50.1100">
    <property type="match status" value="2"/>
</dbReference>
<dbReference type="InterPro" id="IPR036052">
    <property type="entry name" value="TrpB-like_PALP_sf"/>
</dbReference>
<evidence type="ECO:0000256" key="2">
    <source>
        <dbReference type="ARBA" id="ARBA00022898"/>
    </source>
</evidence>
<gene>
    <name evidence="5" type="ORF">AAFP32_02505</name>
</gene>
<dbReference type="SUPFAM" id="SSF53686">
    <property type="entry name" value="Tryptophan synthase beta subunit-like PLP-dependent enzymes"/>
    <property type="match status" value="1"/>
</dbReference>
<evidence type="ECO:0000256" key="1">
    <source>
        <dbReference type="ARBA" id="ARBA00001933"/>
    </source>
</evidence>
<dbReference type="EC" id="4.3.1.15" evidence="5"/>
<dbReference type="GO" id="GO:0008838">
    <property type="term" value="F:diaminopropionate ammonia-lyase activity"/>
    <property type="evidence" value="ECO:0007669"/>
    <property type="project" value="UniProtKB-EC"/>
</dbReference>
<feature type="region of interest" description="Disordered" evidence="3">
    <location>
        <begin position="370"/>
        <end position="393"/>
    </location>
</feature>
<accession>A0AAU7UME4</accession>
<feature type="domain" description="Tryptophan synthase beta chain-like PALP" evidence="4">
    <location>
        <begin position="39"/>
        <end position="343"/>
    </location>
</feature>
<dbReference type="PANTHER" id="PTHR42937:SF1">
    <property type="entry name" value="DIAMINOPROPIONATE AMMONIA-LYASE"/>
    <property type="match status" value="1"/>
</dbReference>
<evidence type="ECO:0000259" key="4">
    <source>
        <dbReference type="Pfam" id="PF00291"/>
    </source>
</evidence>
<keyword evidence="2" id="KW-0663">Pyridoxal phosphate</keyword>
<dbReference type="NCBIfam" id="NF006058">
    <property type="entry name" value="PRK08206.1"/>
    <property type="match status" value="1"/>
</dbReference>
<feature type="compositionally biased region" description="Basic and acidic residues" evidence="3">
    <location>
        <begin position="379"/>
        <end position="393"/>
    </location>
</feature>
<protein>
    <submittedName>
        <fullName evidence="5">Diaminopropionate ammonia-lyase</fullName>
        <ecNumber evidence="5">4.3.1.15</ecNumber>
    </submittedName>
</protein>